<organism evidence="2 3">
    <name type="scientific">Streptomyces jumonjinensis</name>
    <dbReference type="NCBI Taxonomy" id="1945"/>
    <lineage>
        <taxon>Bacteria</taxon>
        <taxon>Bacillati</taxon>
        <taxon>Actinomycetota</taxon>
        <taxon>Actinomycetes</taxon>
        <taxon>Kitasatosporales</taxon>
        <taxon>Streptomycetaceae</taxon>
        <taxon>Streptomyces</taxon>
    </lineage>
</organism>
<dbReference type="EMBL" id="VCLA01000009">
    <property type="protein sequence ID" value="MQS98928.1"/>
    <property type="molecule type" value="Genomic_DNA"/>
</dbReference>
<feature type="region of interest" description="Disordered" evidence="1">
    <location>
        <begin position="142"/>
        <end position="192"/>
    </location>
</feature>
<sequence length="192" mass="19469">METDRGAELAGITGRLQDALAAAGDEAPRVEVCPRGAELPEYQAQARLAGALIWARESGAGQGATDGETPRRFPAHLVRAAETRPDAGAGAGDGVAGRGGTADGCTTDGCDGDPPGPPADGVWVWSGTSACFVVRYGLDLGPGPVERARPHEHTAAEFGAEDRSRPAARAHPARTEAAGGVPPGPGERDESS</sequence>
<keyword evidence="3" id="KW-1185">Reference proteome</keyword>
<evidence type="ECO:0000256" key="1">
    <source>
        <dbReference type="SAM" id="MobiDB-lite"/>
    </source>
</evidence>
<accession>A0A646K9P6</accession>
<gene>
    <name evidence="2" type="ORF">FF041_01535</name>
</gene>
<evidence type="ECO:0000313" key="2">
    <source>
        <dbReference type="EMBL" id="MQS98928.1"/>
    </source>
</evidence>
<evidence type="ECO:0000313" key="3">
    <source>
        <dbReference type="Proteomes" id="UP000419138"/>
    </source>
</evidence>
<feature type="compositionally biased region" description="Low complexity" evidence="1">
    <location>
        <begin position="103"/>
        <end position="113"/>
    </location>
</feature>
<name>A0A646K9P6_STRJU</name>
<feature type="region of interest" description="Disordered" evidence="1">
    <location>
        <begin position="85"/>
        <end position="120"/>
    </location>
</feature>
<protein>
    <submittedName>
        <fullName evidence="2">Uncharacterized protein</fullName>
    </submittedName>
</protein>
<proteinExistence type="predicted"/>
<dbReference type="Proteomes" id="UP000419138">
    <property type="component" value="Unassembled WGS sequence"/>
</dbReference>
<feature type="compositionally biased region" description="Basic and acidic residues" evidence="1">
    <location>
        <begin position="146"/>
        <end position="165"/>
    </location>
</feature>
<reference evidence="2 3" key="1">
    <citation type="submission" date="2019-05" db="EMBL/GenBank/DDBJ databases">
        <title>Comparative genomics and metabolomics analyses of clavulanic acid producing Streptomyces species provides insight into specialized metabolism and evolution of beta-lactam biosynthetic gene clusters.</title>
        <authorList>
            <person name="Moore M.A."/>
            <person name="Cruz-Morales P."/>
            <person name="Barona Gomez F."/>
            <person name="Kapil T."/>
        </authorList>
    </citation>
    <scope>NUCLEOTIDE SEQUENCE [LARGE SCALE GENOMIC DNA]</scope>
    <source>
        <strain evidence="2 3">NRRL 5741</strain>
    </source>
</reference>
<feature type="compositionally biased region" description="Gly residues" evidence="1">
    <location>
        <begin position="89"/>
        <end position="102"/>
    </location>
</feature>
<comment type="caution">
    <text evidence="2">The sequence shown here is derived from an EMBL/GenBank/DDBJ whole genome shotgun (WGS) entry which is preliminary data.</text>
</comment>
<dbReference type="AlphaFoldDB" id="A0A646K9P6"/>